<sequence>MNDMSVIVKMSDETCREIAEGFRDDKKSGRRAWLGRNGLAETLIISCIIKECSQGPRRMIDGFSSINEIDDFFSDFLERNKIK</sequence>
<gene>
    <name evidence="1" type="ORF">LCGC14_1981870</name>
</gene>
<comment type="caution">
    <text evidence="1">The sequence shown here is derived from an EMBL/GenBank/DDBJ whole genome shotgun (WGS) entry which is preliminary data.</text>
</comment>
<dbReference type="EMBL" id="LAZR01022192">
    <property type="protein sequence ID" value="KKL82725.1"/>
    <property type="molecule type" value="Genomic_DNA"/>
</dbReference>
<evidence type="ECO:0000313" key="1">
    <source>
        <dbReference type="EMBL" id="KKL82725.1"/>
    </source>
</evidence>
<organism evidence="1">
    <name type="scientific">marine sediment metagenome</name>
    <dbReference type="NCBI Taxonomy" id="412755"/>
    <lineage>
        <taxon>unclassified sequences</taxon>
        <taxon>metagenomes</taxon>
        <taxon>ecological metagenomes</taxon>
    </lineage>
</organism>
<reference evidence="1" key="1">
    <citation type="journal article" date="2015" name="Nature">
        <title>Complex archaea that bridge the gap between prokaryotes and eukaryotes.</title>
        <authorList>
            <person name="Spang A."/>
            <person name="Saw J.H."/>
            <person name="Jorgensen S.L."/>
            <person name="Zaremba-Niedzwiedzka K."/>
            <person name="Martijn J."/>
            <person name="Lind A.E."/>
            <person name="van Eijk R."/>
            <person name="Schleper C."/>
            <person name="Guy L."/>
            <person name="Ettema T.J."/>
        </authorList>
    </citation>
    <scope>NUCLEOTIDE SEQUENCE</scope>
</reference>
<proteinExistence type="predicted"/>
<dbReference type="AlphaFoldDB" id="A0A0F9HLW7"/>
<name>A0A0F9HLW7_9ZZZZ</name>
<accession>A0A0F9HLW7</accession>
<protein>
    <submittedName>
        <fullName evidence="1">Uncharacterized protein</fullName>
    </submittedName>
</protein>